<evidence type="ECO:0000256" key="1">
    <source>
        <dbReference type="SAM" id="MobiDB-lite"/>
    </source>
</evidence>
<reference evidence="3 4" key="1">
    <citation type="submission" date="2016-08" db="EMBL/GenBank/DDBJ databases">
        <title>A Parts List for Fungal Cellulosomes Revealed by Comparative Genomics.</title>
        <authorList>
            <consortium name="DOE Joint Genome Institute"/>
            <person name="Haitjema C.H."/>
            <person name="Gilmore S.P."/>
            <person name="Henske J.K."/>
            <person name="Solomon K.V."/>
            <person name="De Groot R."/>
            <person name="Kuo A."/>
            <person name="Mondo S.J."/>
            <person name="Salamov A.A."/>
            <person name="Labutti K."/>
            <person name="Zhao Z."/>
            <person name="Chiniquy J."/>
            <person name="Barry K."/>
            <person name="Brewer H.M."/>
            <person name="Purvine S.O."/>
            <person name="Wright A.T."/>
            <person name="Boxma B."/>
            <person name="Van Alen T."/>
            <person name="Hackstein J.H."/>
            <person name="Baker S.E."/>
            <person name="Grigoriev I.V."/>
            <person name="O'Malley M.A."/>
        </authorList>
    </citation>
    <scope>NUCLEOTIDE SEQUENCE [LARGE SCALE GENOMIC DNA]</scope>
    <source>
        <strain evidence="3 4">G1</strain>
    </source>
</reference>
<name>A0A1Y2AT76_9FUNG</name>
<feature type="compositionally biased region" description="Low complexity" evidence="1">
    <location>
        <begin position="355"/>
        <end position="377"/>
    </location>
</feature>
<evidence type="ECO:0000313" key="3">
    <source>
        <dbReference type="EMBL" id="ORY25773.1"/>
    </source>
</evidence>
<evidence type="ECO:0000256" key="2">
    <source>
        <dbReference type="SAM" id="Phobius"/>
    </source>
</evidence>
<gene>
    <name evidence="3" type="ORF">LY90DRAFT_674759</name>
</gene>
<sequence>MSNSTDPDLPAKYLSEFDTCKKPFSNYVVGFLSQFDSVPFSVNTIQFILVLMMYLTIGRGKYWKILFYTSIAGLLTTTLERTGVIYTCLESRKYEDNSPIVFFLLEEVFCIMKEYAVPVLNLIKMKAFSDGKISKIVNWIIIILFIPFAISRICIGYTRMTTGLVKTPKSQLYHGYAFAFMSLADLVCSFAILYFVKKHNGQIITSEGVTHYIKRSSYTTILVVDIIGIILSILQIIQGKVESFPDSILSPFRALKYAFPLILAVDALLFKYNVNNSIMNESYVNSKDNTNSIKDNNYRKFNRSFSSFKIPVENNNFNNSQNMNFNNNYNSKSNYDINGHYYESNNTFDKINGKSTPNIYNHNNNSTSSNSTVFNSSPNQKKYSPIFTSLHETNENY</sequence>
<feature type="transmembrane region" description="Helical" evidence="2">
    <location>
        <begin position="136"/>
        <end position="158"/>
    </location>
</feature>
<feature type="region of interest" description="Disordered" evidence="1">
    <location>
        <begin position="353"/>
        <end position="384"/>
    </location>
</feature>
<comment type="caution">
    <text evidence="3">The sequence shown here is derived from an EMBL/GenBank/DDBJ whole genome shotgun (WGS) entry which is preliminary data.</text>
</comment>
<dbReference type="AlphaFoldDB" id="A0A1Y2AT76"/>
<dbReference type="Proteomes" id="UP000193920">
    <property type="component" value="Unassembled WGS sequence"/>
</dbReference>
<feature type="transmembrane region" description="Helical" evidence="2">
    <location>
        <begin position="257"/>
        <end position="274"/>
    </location>
</feature>
<keyword evidence="4" id="KW-1185">Reference proteome</keyword>
<dbReference type="EMBL" id="MCOG01000208">
    <property type="protein sequence ID" value="ORY25773.1"/>
    <property type="molecule type" value="Genomic_DNA"/>
</dbReference>
<protein>
    <recommendedName>
        <fullName evidence="5">RTA1-domain-containing protein</fullName>
    </recommendedName>
</protein>
<feature type="transmembrane region" description="Helical" evidence="2">
    <location>
        <begin position="217"/>
        <end position="237"/>
    </location>
</feature>
<keyword evidence="2" id="KW-0812">Transmembrane</keyword>
<keyword evidence="2" id="KW-1133">Transmembrane helix</keyword>
<keyword evidence="2" id="KW-0472">Membrane</keyword>
<proteinExistence type="predicted"/>
<organism evidence="3 4">
    <name type="scientific">Neocallimastix californiae</name>
    <dbReference type="NCBI Taxonomy" id="1754190"/>
    <lineage>
        <taxon>Eukaryota</taxon>
        <taxon>Fungi</taxon>
        <taxon>Fungi incertae sedis</taxon>
        <taxon>Chytridiomycota</taxon>
        <taxon>Chytridiomycota incertae sedis</taxon>
        <taxon>Neocallimastigomycetes</taxon>
        <taxon>Neocallimastigales</taxon>
        <taxon>Neocallimastigaceae</taxon>
        <taxon>Neocallimastix</taxon>
    </lineage>
</organism>
<evidence type="ECO:0000313" key="4">
    <source>
        <dbReference type="Proteomes" id="UP000193920"/>
    </source>
</evidence>
<feature type="transmembrane region" description="Helical" evidence="2">
    <location>
        <begin position="38"/>
        <end position="57"/>
    </location>
</feature>
<feature type="transmembrane region" description="Helical" evidence="2">
    <location>
        <begin position="178"/>
        <end position="196"/>
    </location>
</feature>
<accession>A0A1Y2AT76</accession>
<evidence type="ECO:0008006" key="5">
    <source>
        <dbReference type="Google" id="ProtNLM"/>
    </source>
</evidence>